<gene>
    <name evidence="1" type="ORF">Plil01_001630000</name>
</gene>
<dbReference type="OrthoDB" id="123275at2759"/>
<evidence type="ECO:0000313" key="2">
    <source>
        <dbReference type="Proteomes" id="UP001165083"/>
    </source>
</evidence>
<dbReference type="Proteomes" id="UP001165083">
    <property type="component" value="Unassembled WGS sequence"/>
</dbReference>
<dbReference type="EMBL" id="BSXW01001827">
    <property type="protein sequence ID" value="GMF39374.1"/>
    <property type="molecule type" value="Genomic_DNA"/>
</dbReference>
<sequence length="142" mass="15776">MVFKGLSVSSTIPEAKLKRAFKTGTLSLSKDDLSGSGATLYIHPESYAKAVKAHKAGKGKRLAITKKEIGYPFKHMNGGGMYGSSIWSKVWGGIKSAFKLAKIRDYYLAQLISLFPLSLHMLANQLLPRESCNPFYDWNWCI</sequence>
<evidence type="ECO:0000313" key="1">
    <source>
        <dbReference type="EMBL" id="GMF39374.1"/>
    </source>
</evidence>
<keyword evidence="2" id="KW-1185">Reference proteome</keyword>
<reference evidence="1" key="1">
    <citation type="submission" date="2023-04" db="EMBL/GenBank/DDBJ databases">
        <title>Phytophthora lilii NBRC 32176.</title>
        <authorList>
            <person name="Ichikawa N."/>
            <person name="Sato H."/>
            <person name="Tonouchi N."/>
        </authorList>
    </citation>
    <scope>NUCLEOTIDE SEQUENCE</scope>
    <source>
        <strain evidence="1">NBRC 32176</strain>
    </source>
</reference>
<accession>A0A9W7CS43</accession>
<dbReference type="AlphaFoldDB" id="A0A9W7CS43"/>
<protein>
    <submittedName>
        <fullName evidence="1">Unnamed protein product</fullName>
    </submittedName>
</protein>
<proteinExistence type="predicted"/>
<comment type="caution">
    <text evidence="1">The sequence shown here is derived from an EMBL/GenBank/DDBJ whole genome shotgun (WGS) entry which is preliminary data.</text>
</comment>
<organism evidence="1 2">
    <name type="scientific">Phytophthora lilii</name>
    <dbReference type="NCBI Taxonomy" id="2077276"/>
    <lineage>
        <taxon>Eukaryota</taxon>
        <taxon>Sar</taxon>
        <taxon>Stramenopiles</taxon>
        <taxon>Oomycota</taxon>
        <taxon>Peronosporomycetes</taxon>
        <taxon>Peronosporales</taxon>
        <taxon>Peronosporaceae</taxon>
        <taxon>Phytophthora</taxon>
    </lineage>
</organism>
<name>A0A9W7CS43_9STRA</name>